<dbReference type="InterPro" id="IPR018540">
    <property type="entry name" value="Spo0E-like"/>
</dbReference>
<dbReference type="GO" id="GO:0046983">
    <property type="term" value="F:protein dimerization activity"/>
    <property type="evidence" value="ECO:0007669"/>
    <property type="project" value="InterPro"/>
</dbReference>
<dbReference type="Proteomes" id="UP000326671">
    <property type="component" value="Unassembled WGS sequence"/>
</dbReference>
<dbReference type="InterPro" id="IPR037208">
    <property type="entry name" value="Spo0E-like_sf"/>
</dbReference>
<reference evidence="1 2" key="1">
    <citation type="submission" date="2019-09" db="EMBL/GenBank/DDBJ databases">
        <title>Whole genome sequences of isolates from the Mars Exploration Rovers.</title>
        <authorList>
            <person name="Seuylemezian A."/>
            <person name="Vaishampayan P."/>
        </authorList>
    </citation>
    <scope>NUCLEOTIDE SEQUENCE [LARGE SCALE GENOMIC DNA]</scope>
    <source>
        <strain evidence="1 2">MER_TA_151</strain>
    </source>
</reference>
<dbReference type="RefSeq" id="WP_150440850.1">
    <property type="nucleotide sequence ID" value="NZ_VYKL01000022.1"/>
</dbReference>
<dbReference type="Gene3D" id="4.10.280.10">
    <property type="entry name" value="Helix-loop-helix DNA-binding domain"/>
    <property type="match status" value="1"/>
</dbReference>
<evidence type="ECO:0000313" key="1">
    <source>
        <dbReference type="EMBL" id="KAA9022597.1"/>
    </source>
</evidence>
<dbReference type="InterPro" id="IPR036638">
    <property type="entry name" value="HLH_DNA-bd_sf"/>
</dbReference>
<protein>
    <submittedName>
        <fullName evidence="1">Aspartyl-phosphate phosphatase Spo0E family protein</fullName>
    </submittedName>
</protein>
<organism evidence="1 2">
    <name type="scientific">Niallia endozanthoxylica</name>
    <dbReference type="NCBI Taxonomy" id="2036016"/>
    <lineage>
        <taxon>Bacteria</taxon>
        <taxon>Bacillati</taxon>
        <taxon>Bacillota</taxon>
        <taxon>Bacilli</taxon>
        <taxon>Bacillales</taxon>
        <taxon>Bacillaceae</taxon>
        <taxon>Niallia</taxon>
    </lineage>
</organism>
<name>A0A5J5HRG1_9BACI</name>
<dbReference type="SUPFAM" id="SSF140500">
    <property type="entry name" value="BAS1536-like"/>
    <property type="match status" value="1"/>
</dbReference>
<comment type="caution">
    <text evidence="1">The sequence shown here is derived from an EMBL/GenBank/DDBJ whole genome shotgun (WGS) entry which is preliminary data.</text>
</comment>
<keyword evidence="2" id="KW-1185">Reference proteome</keyword>
<proteinExistence type="predicted"/>
<sequence>MQFLEIDELELRIEQLRNKMIETAAVTGLSSNITLYYSQKLDQLITIYQNTLKKETSEILMNRNKAV</sequence>
<dbReference type="OrthoDB" id="2933402at2"/>
<dbReference type="AlphaFoldDB" id="A0A5J5HRG1"/>
<dbReference type="EMBL" id="VYKL01000022">
    <property type="protein sequence ID" value="KAA9022597.1"/>
    <property type="molecule type" value="Genomic_DNA"/>
</dbReference>
<evidence type="ECO:0000313" key="2">
    <source>
        <dbReference type="Proteomes" id="UP000326671"/>
    </source>
</evidence>
<dbReference type="Pfam" id="PF09388">
    <property type="entry name" value="SpoOE-like"/>
    <property type="match status" value="1"/>
</dbReference>
<dbReference type="GO" id="GO:0043937">
    <property type="term" value="P:regulation of sporulation"/>
    <property type="evidence" value="ECO:0007669"/>
    <property type="project" value="InterPro"/>
</dbReference>
<gene>
    <name evidence="1" type="ORF">F4V44_15090</name>
</gene>
<accession>A0A5J5HRG1</accession>